<dbReference type="STRING" id="211114.SAMN04489726_7404"/>
<gene>
    <name evidence="1" type="ORF">SAMN04489726_7404</name>
</gene>
<evidence type="ECO:0000313" key="1">
    <source>
        <dbReference type="EMBL" id="SDN60930.1"/>
    </source>
</evidence>
<reference evidence="1 2" key="1">
    <citation type="submission" date="2016-10" db="EMBL/GenBank/DDBJ databases">
        <authorList>
            <person name="de Groot N.N."/>
        </authorList>
    </citation>
    <scope>NUCLEOTIDE SEQUENCE [LARGE SCALE GENOMIC DNA]</scope>
    <source>
        <strain evidence="1 2">DSM 44149</strain>
    </source>
</reference>
<dbReference type="OrthoDB" id="3215033at2"/>
<keyword evidence="2" id="KW-1185">Reference proteome</keyword>
<protein>
    <recommendedName>
        <fullName evidence="3">DUF3046 domain-containing protein</fullName>
    </recommendedName>
</protein>
<evidence type="ECO:0008006" key="3">
    <source>
        <dbReference type="Google" id="ProtNLM"/>
    </source>
</evidence>
<dbReference type="Pfam" id="PF11248">
    <property type="entry name" value="DUF3046"/>
    <property type="match status" value="1"/>
</dbReference>
<evidence type="ECO:0000313" key="2">
    <source>
        <dbReference type="Proteomes" id="UP000183376"/>
    </source>
</evidence>
<dbReference type="InterPro" id="IPR021408">
    <property type="entry name" value="DUF3046"/>
</dbReference>
<sequence>MRITVFRSRMNDEFGEVRAELMASTHVFSALGGRTVDQAMEAGMDPKAIWRAVCEAFDVPPERR</sequence>
<dbReference type="EMBL" id="LT629701">
    <property type="protein sequence ID" value="SDN60930.1"/>
    <property type="molecule type" value="Genomic_DNA"/>
</dbReference>
<name>A0A1H0CSP4_ALLAB</name>
<organism evidence="1 2">
    <name type="scientific">Allokutzneria albata</name>
    <name type="common">Kibdelosporangium albatum</name>
    <dbReference type="NCBI Taxonomy" id="211114"/>
    <lineage>
        <taxon>Bacteria</taxon>
        <taxon>Bacillati</taxon>
        <taxon>Actinomycetota</taxon>
        <taxon>Actinomycetes</taxon>
        <taxon>Pseudonocardiales</taxon>
        <taxon>Pseudonocardiaceae</taxon>
        <taxon>Allokutzneria</taxon>
    </lineage>
</organism>
<dbReference type="Proteomes" id="UP000183376">
    <property type="component" value="Chromosome I"/>
</dbReference>
<proteinExistence type="predicted"/>
<dbReference type="RefSeq" id="WP_030428640.1">
    <property type="nucleotide sequence ID" value="NZ_JOEF01000004.1"/>
</dbReference>
<dbReference type="eggNOG" id="ENOG50339KE">
    <property type="taxonomic scope" value="Bacteria"/>
</dbReference>
<accession>A0A1H0CSP4</accession>
<dbReference type="AlphaFoldDB" id="A0A1H0CSP4"/>